<dbReference type="PANTHER" id="PTHR37171">
    <property type="entry name" value="SERINE/THREONINE-PROTEIN KINASE YRZF-RELATED"/>
    <property type="match status" value="1"/>
</dbReference>
<dbReference type="EMBL" id="JADEXS010000146">
    <property type="protein sequence ID" value="MBE9023278.1"/>
    <property type="molecule type" value="Genomic_DNA"/>
</dbReference>
<dbReference type="SUPFAM" id="SSF56112">
    <property type="entry name" value="Protein kinase-like (PK-like)"/>
    <property type="match status" value="1"/>
</dbReference>
<keyword evidence="2" id="KW-1185">Reference proteome</keyword>
<dbReference type="Proteomes" id="UP000622533">
    <property type="component" value="Unassembled WGS sequence"/>
</dbReference>
<keyword evidence="1" id="KW-0723">Serine/threonine-protein kinase</keyword>
<reference evidence="1" key="1">
    <citation type="submission" date="2020-10" db="EMBL/GenBank/DDBJ databases">
        <authorList>
            <person name="Castelo-Branco R."/>
            <person name="Eusebio N."/>
            <person name="Adriana R."/>
            <person name="Vieira A."/>
            <person name="Brugerolle De Fraissinette N."/>
            <person name="Rezende De Castro R."/>
            <person name="Schneider M.P."/>
            <person name="Vasconcelos V."/>
            <person name="Leao P.N."/>
        </authorList>
    </citation>
    <scope>NUCLEOTIDE SEQUENCE</scope>
    <source>
        <strain evidence="1">LEGE 12446</strain>
    </source>
</reference>
<dbReference type="PANTHER" id="PTHR37171:SF1">
    <property type="entry name" value="SERINE_THREONINE-PROTEIN KINASE YRZF-RELATED"/>
    <property type="match status" value="1"/>
</dbReference>
<comment type="caution">
    <text evidence="1">The sequence shown here is derived from an EMBL/GenBank/DDBJ whole genome shotgun (WGS) entry which is preliminary data.</text>
</comment>
<gene>
    <name evidence="1" type="ORF">IQ276_12830</name>
</gene>
<keyword evidence="1" id="KW-0418">Kinase</keyword>
<dbReference type="Gene3D" id="1.10.510.10">
    <property type="entry name" value="Transferase(Phosphotransferase) domain 1"/>
    <property type="match status" value="1"/>
</dbReference>
<dbReference type="GO" id="GO:0004674">
    <property type="term" value="F:protein serine/threonine kinase activity"/>
    <property type="evidence" value="ECO:0007669"/>
    <property type="project" value="UniProtKB-KW"/>
</dbReference>
<name>A0A8J7AAY3_DESMC</name>
<evidence type="ECO:0000313" key="1">
    <source>
        <dbReference type="EMBL" id="MBE9023278.1"/>
    </source>
</evidence>
<proteinExistence type="predicted"/>
<dbReference type="InterPro" id="IPR052396">
    <property type="entry name" value="Meiotic_Drive_Suppr_Kinase"/>
</dbReference>
<dbReference type="AlphaFoldDB" id="A0A8J7AAY3"/>
<protein>
    <submittedName>
        <fullName evidence="1">Serine/threonine protein kinase</fullName>
    </submittedName>
</protein>
<evidence type="ECO:0000313" key="2">
    <source>
        <dbReference type="Proteomes" id="UP000622533"/>
    </source>
</evidence>
<sequence>MDKLLPEQLVKSIYQELLPRLQIESVNPRNPIQVSYLPHPWRLLGKGNYAAVVYHPDSPKCVVKIYAPGRPGFEEEVEVYRRLGSHPAFSECLYAKDSFLILKRLYGTTLYDCMHLGLPIPKQVIRDIDEALDYARRCSLHPHDVHGRNVMMHQGRGLVVDISDFMHLEACSKWNDLKKAYYWLYRPVLCPFRLRVPYSALDMLRKSYHLVTSFKTSCCQLVLRLTRFKYLKR</sequence>
<dbReference type="InterPro" id="IPR011009">
    <property type="entry name" value="Kinase-like_dom_sf"/>
</dbReference>
<keyword evidence="1" id="KW-0808">Transferase</keyword>
<organism evidence="1 2">
    <name type="scientific">Desmonostoc muscorum LEGE 12446</name>
    <dbReference type="NCBI Taxonomy" id="1828758"/>
    <lineage>
        <taxon>Bacteria</taxon>
        <taxon>Bacillati</taxon>
        <taxon>Cyanobacteriota</taxon>
        <taxon>Cyanophyceae</taxon>
        <taxon>Nostocales</taxon>
        <taxon>Nostocaceae</taxon>
        <taxon>Desmonostoc</taxon>
    </lineage>
</organism>
<accession>A0A8J7AAY3</accession>
<dbReference type="RefSeq" id="WP_193916818.1">
    <property type="nucleotide sequence ID" value="NZ_JADEXS020000002.1"/>
</dbReference>